<evidence type="ECO:0008006" key="3">
    <source>
        <dbReference type="Google" id="ProtNLM"/>
    </source>
</evidence>
<sequence length="228" mass="25238">MKKILVFLGLFFMLLGCDSDKDIVDNSAIGSEKSLSRSKASSNKVIEEFAKTHVELSNEILLLMNEEQNLNFDEFPYAELEGSSDRKKIELALAETGMINHEKIFGLLNKQIENAKALQTEQFMSMDAEEREKLIVDAIETELIKNPIDFPVFPVPENSVLARTCSQQYAIDREDCANEALINWGILFGGCWFGTPAACAVGGVGVLAIAANCSSQAKRDYRDCLNGN</sequence>
<protein>
    <recommendedName>
        <fullName evidence="3">Lipoprotein</fullName>
    </recommendedName>
</protein>
<evidence type="ECO:0000313" key="2">
    <source>
        <dbReference type="Proteomes" id="UP000798602"/>
    </source>
</evidence>
<organism evidence="1 2">
    <name type="scientific">Flavobacterium ichthyis</name>
    <dbReference type="NCBI Taxonomy" id="2698827"/>
    <lineage>
        <taxon>Bacteria</taxon>
        <taxon>Pseudomonadati</taxon>
        <taxon>Bacteroidota</taxon>
        <taxon>Flavobacteriia</taxon>
        <taxon>Flavobacteriales</taxon>
        <taxon>Flavobacteriaceae</taxon>
        <taxon>Flavobacterium</taxon>
    </lineage>
</organism>
<dbReference type="RefSeq" id="WP_166537382.1">
    <property type="nucleotide sequence ID" value="NZ_JAABLM010000011.1"/>
</dbReference>
<dbReference type="Proteomes" id="UP000798602">
    <property type="component" value="Unassembled WGS sequence"/>
</dbReference>
<proteinExistence type="predicted"/>
<dbReference type="PROSITE" id="PS51257">
    <property type="entry name" value="PROKAR_LIPOPROTEIN"/>
    <property type="match status" value="1"/>
</dbReference>
<accession>A0ABW9ZFL7</accession>
<dbReference type="EMBL" id="JAABLM010000011">
    <property type="protein sequence ID" value="NBL65563.1"/>
    <property type="molecule type" value="Genomic_DNA"/>
</dbReference>
<keyword evidence="2" id="KW-1185">Reference proteome</keyword>
<gene>
    <name evidence="1" type="ORF">GV828_10155</name>
</gene>
<evidence type="ECO:0000313" key="1">
    <source>
        <dbReference type="EMBL" id="NBL65563.1"/>
    </source>
</evidence>
<reference evidence="2" key="1">
    <citation type="submission" date="2020-01" db="EMBL/GenBank/DDBJ databases">
        <title>Sphingomonas sp. strain CSW-10.</title>
        <authorList>
            <person name="Chen W.-M."/>
        </authorList>
    </citation>
    <scope>NUCLEOTIDE SEQUENCE [LARGE SCALE GENOMIC DNA]</scope>
    <source>
        <strain evidence="2">NST-5</strain>
    </source>
</reference>
<name>A0ABW9ZFL7_9FLAO</name>
<comment type="caution">
    <text evidence="1">The sequence shown here is derived from an EMBL/GenBank/DDBJ whole genome shotgun (WGS) entry which is preliminary data.</text>
</comment>